<dbReference type="InterPro" id="IPR029367">
    <property type="entry name" value="SMIM10"/>
</dbReference>
<dbReference type="AlphaFoldDB" id="A0A8T2MSG7"/>
<organism evidence="2 3">
    <name type="scientific">Albula glossodonta</name>
    <name type="common">roundjaw bonefish</name>
    <dbReference type="NCBI Taxonomy" id="121402"/>
    <lineage>
        <taxon>Eukaryota</taxon>
        <taxon>Metazoa</taxon>
        <taxon>Chordata</taxon>
        <taxon>Craniata</taxon>
        <taxon>Vertebrata</taxon>
        <taxon>Euteleostomi</taxon>
        <taxon>Actinopterygii</taxon>
        <taxon>Neopterygii</taxon>
        <taxon>Teleostei</taxon>
        <taxon>Albuliformes</taxon>
        <taxon>Albulidae</taxon>
        <taxon>Albula</taxon>
    </lineage>
</organism>
<sequence>MAGLSYLVFRFSGSAGRTYGVFSKGLTRTLLIFFDLAWRLRIRFPYLYLIASMVFNVRLQWASLLHVGRGTEKPWGSRSREARRRWGGQRNTDGPQDHEGGAQCLCMEKDTMMSSMMDRYYLEEPGYLVIWWLGSSGPGREDAEFSMLSWLDLVLRSPQWVQFGQEGVGGNDLHGLGLQRQPQQKSSVILLLCTEPRTWIPKQQSYSNTGAIQP</sequence>
<evidence type="ECO:0000313" key="3">
    <source>
        <dbReference type="Proteomes" id="UP000824540"/>
    </source>
</evidence>
<comment type="caution">
    <text evidence="2">The sequence shown here is derived from an EMBL/GenBank/DDBJ whole genome shotgun (WGS) entry which is preliminary data.</text>
</comment>
<dbReference type="OrthoDB" id="9619930at2759"/>
<dbReference type="PANTHER" id="PTHR34446">
    <property type="entry name" value="SMALL INTEGRAL MEMBRANE PROTEIN 10"/>
    <property type="match status" value="1"/>
</dbReference>
<evidence type="ECO:0000313" key="2">
    <source>
        <dbReference type="EMBL" id="KAG9330120.1"/>
    </source>
</evidence>
<dbReference type="PANTHER" id="PTHR34446:SF1">
    <property type="entry name" value="SALIVARY GLAND SPECIFIC PROTEIN SAGSIN1"/>
    <property type="match status" value="1"/>
</dbReference>
<protein>
    <submittedName>
        <fullName evidence="2">Uncharacterized protein</fullName>
    </submittedName>
</protein>
<proteinExistence type="predicted"/>
<keyword evidence="3" id="KW-1185">Reference proteome</keyword>
<name>A0A8T2MSG7_9TELE</name>
<dbReference type="Pfam" id="PF15118">
    <property type="entry name" value="DUF4560"/>
    <property type="match status" value="1"/>
</dbReference>
<reference evidence="2" key="1">
    <citation type="thesis" date="2021" institute="BYU ScholarsArchive" country="Provo, UT, USA">
        <title>Applications of and Algorithms for Genome Assembly and Genomic Analyses with an Emphasis on Marine Teleosts.</title>
        <authorList>
            <person name="Pickett B.D."/>
        </authorList>
    </citation>
    <scope>NUCLEOTIDE SEQUENCE</scope>
    <source>
        <strain evidence="2">HI-2016</strain>
    </source>
</reference>
<dbReference type="Proteomes" id="UP000824540">
    <property type="component" value="Unassembled WGS sequence"/>
</dbReference>
<dbReference type="EMBL" id="JAFBMS010000751">
    <property type="protein sequence ID" value="KAG9330120.1"/>
    <property type="molecule type" value="Genomic_DNA"/>
</dbReference>
<gene>
    <name evidence="2" type="ORF">JZ751_027277</name>
</gene>
<feature type="region of interest" description="Disordered" evidence="1">
    <location>
        <begin position="70"/>
        <end position="101"/>
    </location>
</feature>
<evidence type="ECO:0000256" key="1">
    <source>
        <dbReference type="SAM" id="MobiDB-lite"/>
    </source>
</evidence>
<accession>A0A8T2MSG7</accession>